<keyword evidence="2" id="KW-0472">Membrane</keyword>
<feature type="region of interest" description="Disordered" evidence="1">
    <location>
        <begin position="1"/>
        <end position="47"/>
    </location>
</feature>
<dbReference type="PANTHER" id="PTHR36797">
    <property type="entry name" value="OS01G0258600 PROTEIN"/>
    <property type="match status" value="1"/>
</dbReference>
<reference evidence="3" key="5">
    <citation type="journal article" date="2021" name="G3 (Bethesda)">
        <title>Aegilops tauschii genome assembly Aet v5.0 features greater sequence contiguity and improved annotation.</title>
        <authorList>
            <person name="Wang L."/>
            <person name="Zhu T."/>
            <person name="Rodriguez J.C."/>
            <person name="Deal K.R."/>
            <person name="Dubcovsky J."/>
            <person name="McGuire P.E."/>
            <person name="Lux T."/>
            <person name="Spannagl M."/>
            <person name="Mayer K.F.X."/>
            <person name="Baldrich P."/>
            <person name="Meyers B.C."/>
            <person name="Huo N."/>
            <person name="Gu Y.Q."/>
            <person name="Zhou H."/>
            <person name="Devos K.M."/>
            <person name="Bennetzen J.L."/>
            <person name="Unver T."/>
            <person name="Budak H."/>
            <person name="Gulick P.J."/>
            <person name="Galiba G."/>
            <person name="Kalapos B."/>
            <person name="Nelson D.R."/>
            <person name="Li P."/>
            <person name="You F.M."/>
            <person name="Luo M.C."/>
            <person name="Dvorak J."/>
        </authorList>
    </citation>
    <scope>NUCLEOTIDE SEQUENCE [LARGE SCALE GENOMIC DNA]</scope>
    <source>
        <strain evidence="3">cv. AL8/78</strain>
    </source>
</reference>
<protein>
    <recommendedName>
        <fullName evidence="5">DPL2 protein</fullName>
    </recommendedName>
</protein>
<evidence type="ECO:0000256" key="2">
    <source>
        <dbReference type="SAM" id="Phobius"/>
    </source>
</evidence>
<dbReference type="Gramene" id="AET7Gv20374900.6">
    <property type="protein sequence ID" value="AET7Gv20374900.6"/>
    <property type="gene ID" value="AET7Gv20374900"/>
</dbReference>
<evidence type="ECO:0000313" key="3">
    <source>
        <dbReference type="EnsemblPlants" id="AET7Gv20374900.6"/>
    </source>
</evidence>
<dbReference type="PANTHER" id="PTHR36797:SF3">
    <property type="entry name" value="OS01G0258600 PROTEIN"/>
    <property type="match status" value="1"/>
</dbReference>
<dbReference type="Proteomes" id="UP000015105">
    <property type="component" value="Chromosome 7D"/>
</dbReference>
<reference evidence="3" key="3">
    <citation type="journal article" date="2017" name="Nature">
        <title>Genome sequence of the progenitor of the wheat D genome Aegilops tauschii.</title>
        <authorList>
            <person name="Luo M.C."/>
            <person name="Gu Y.Q."/>
            <person name="Puiu D."/>
            <person name="Wang H."/>
            <person name="Twardziok S.O."/>
            <person name="Deal K.R."/>
            <person name="Huo N."/>
            <person name="Zhu T."/>
            <person name="Wang L."/>
            <person name="Wang Y."/>
            <person name="McGuire P.E."/>
            <person name="Liu S."/>
            <person name="Long H."/>
            <person name="Ramasamy R.K."/>
            <person name="Rodriguez J.C."/>
            <person name="Van S.L."/>
            <person name="Yuan L."/>
            <person name="Wang Z."/>
            <person name="Xia Z."/>
            <person name="Xiao L."/>
            <person name="Anderson O.D."/>
            <person name="Ouyang S."/>
            <person name="Liang Y."/>
            <person name="Zimin A.V."/>
            <person name="Pertea G."/>
            <person name="Qi P."/>
            <person name="Bennetzen J.L."/>
            <person name="Dai X."/>
            <person name="Dawson M.W."/>
            <person name="Muller H.G."/>
            <person name="Kugler K."/>
            <person name="Rivarola-Duarte L."/>
            <person name="Spannagl M."/>
            <person name="Mayer K.F.X."/>
            <person name="Lu F.H."/>
            <person name="Bevan M.W."/>
            <person name="Leroy P."/>
            <person name="Li P."/>
            <person name="You F.M."/>
            <person name="Sun Q."/>
            <person name="Liu Z."/>
            <person name="Lyons E."/>
            <person name="Wicker T."/>
            <person name="Salzberg S.L."/>
            <person name="Devos K.M."/>
            <person name="Dvorak J."/>
        </authorList>
    </citation>
    <scope>NUCLEOTIDE SEQUENCE [LARGE SCALE GENOMIC DNA]</scope>
    <source>
        <strain evidence="3">cv. AL8/78</strain>
    </source>
</reference>
<dbReference type="AlphaFoldDB" id="A0A453QYG0"/>
<accession>A0A453QYG0</accession>
<evidence type="ECO:0000313" key="4">
    <source>
        <dbReference type="Proteomes" id="UP000015105"/>
    </source>
</evidence>
<reference evidence="4" key="2">
    <citation type="journal article" date="2017" name="Nat. Plants">
        <title>The Aegilops tauschii genome reveals multiple impacts of transposons.</title>
        <authorList>
            <person name="Zhao G."/>
            <person name="Zou C."/>
            <person name="Li K."/>
            <person name="Wang K."/>
            <person name="Li T."/>
            <person name="Gao L."/>
            <person name="Zhang X."/>
            <person name="Wang H."/>
            <person name="Yang Z."/>
            <person name="Liu X."/>
            <person name="Jiang W."/>
            <person name="Mao L."/>
            <person name="Kong X."/>
            <person name="Jiao Y."/>
            <person name="Jia J."/>
        </authorList>
    </citation>
    <scope>NUCLEOTIDE SEQUENCE [LARGE SCALE GENOMIC DNA]</scope>
    <source>
        <strain evidence="4">cv. AL8/78</strain>
    </source>
</reference>
<organism evidence="3 4">
    <name type="scientific">Aegilops tauschii subsp. strangulata</name>
    <name type="common">Goatgrass</name>
    <dbReference type="NCBI Taxonomy" id="200361"/>
    <lineage>
        <taxon>Eukaryota</taxon>
        <taxon>Viridiplantae</taxon>
        <taxon>Streptophyta</taxon>
        <taxon>Embryophyta</taxon>
        <taxon>Tracheophyta</taxon>
        <taxon>Spermatophyta</taxon>
        <taxon>Magnoliopsida</taxon>
        <taxon>Liliopsida</taxon>
        <taxon>Poales</taxon>
        <taxon>Poaceae</taxon>
        <taxon>BOP clade</taxon>
        <taxon>Pooideae</taxon>
        <taxon>Triticodae</taxon>
        <taxon>Triticeae</taxon>
        <taxon>Triticinae</taxon>
        <taxon>Aegilops</taxon>
    </lineage>
</organism>
<evidence type="ECO:0000256" key="1">
    <source>
        <dbReference type="SAM" id="MobiDB-lite"/>
    </source>
</evidence>
<sequence length="136" mass="15128">YVLPQTDPLLFSPRSAAPRNHAGRRAPPASRRRLNGKRRSFRMGTEDSKDMLKNADWKTVSGPVITESSQPIVKKRLPKKIRQVPECYFLPRRSLPSALAIYGAVCAAGVGAGMLLEVWINKKIKEDGGVVWEMGK</sequence>
<proteinExistence type="predicted"/>
<keyword evidence="4" id="KW-1185">Reference proteome</keyword>
<reference evidence="4" key="1">
    <citation type="journal article" date="2014" name="Science">
        <title>Ancient hybridizations among the ancestral genomes of bread wheat.</title>
        <authorList>
            <consortium name="International Wheat Genome Sequencing Consortium,"/>
            <person name="Marcussen T."/>
            <person name="Sandve S.R."/>
            <person name="Heier L."/>
            <person name="Spannagl M."/>
            <person name="Pfeifer M."/>
            <person name="Jakobsen K.S."/>
            <person name="Wulff B.B."/>
            <person name="Steuernagel B."/>
            <person name="Mayer K.F."/>
            <person name="Olsen O.A."/>
        </authorList>
    </citation>
    <scope>NUCLEOTIDE SEQUENCE [LARGE SCALE GENOMIC DNA]</scope>
    <source>
        <strain evidence="4">cv. AL8/78</strain>
    </source>
</reference>
<name>A0A453QYG0_AEGTS</name>
<dbReference type="EnsemblPlants" id="AET7Gv20374900.6">
    <property type="protein sequence ID" value="AET7Gv20374900.6"/>
    <property type="gene ID" value="AET7Gv20374900"/>
</dbReference>
<reference evidence="3" key="4">
    <citation type="submission" date="2019-03" db="UniProtKB">
        <authorList>
            <consortium name="EnsemblPlants"/>
        </authorList>
    </citation>
    <scope>IDENTIFICATION</scope>
</reference>
<evidence type="ECO:0008006" key="5">
    <source>
        <dbReference type="Google" id="ProtNLM"/>
    </source>
</evidence>
<feature type="compositionally biased region" description="Basic residues" evidence="1">
    <location>
        <begin position="30"/>
        <end position="41"/>
    </location>
</feature>
<feature type="transmembrane region" description="Helical" evidence="2">
    <location>
        <begin position="99"/>
        <end position="120"/>
    </location>
</feature>
<keyword evidence="2" id="KW-0812">Transmembrane</keyword>
<keyword evidence="2" id="KW-1133">Transmembrane helix</keyword>